<reference evidence="2" key="1">
    <citation type="submission" date="2024-05" db="EMBL/GenBank/DDBJ databases">
        <title>Pontimicrobium maritimus sp. nov., isolated form sea water.</title>
        <authorList>
            <person name="Muhammad N."/>
            <person name="Vuong T.Q."/>
            <person name="Han H.L."/>
            <person name="Kim S.-G."/>
        </authorList>
    </citation>
    <scope>NUCLEOTIDE SEQUENCE</scope>
    <source>
        <strain evidence="2">SW4</strain>
    </source>
</reference>
<dbReference type="InterPro" id="IPR026341">
    <property type="entry name" value="T9SS_type_B"/>
</dbReference>
<name>A0AAU7BQ78_9FLAO</name>
<dbReference type="EMBL" id="CP157199">
    <property type="protein sequence ID" value="XBG60512.1"/>
    <property type="molecule type" value="Genomic_DNA"/>
</dbReference>
<organism evidence="2">
    <name type="scientific">Pontimicrobium sp. SW4</name>
    <dbReference type="NCBI Taxonomy" id="3153519"/>
    <lineage>
        <taxon>Bacteria</taxon>
        <taxon>Pseudomonadati</taxon>
        <taxon>Bacteroidota</taxon>
        <taxon>Flavobacteriia</taxon>
        <taxon>Flavobacteriales</taxon>
        <taxon>Flavobacteriaceae</taxon>
        <taxon>Pontimicrobium</taxon>
    </lineage>
</organism>
<dbReference type="RefSeq" id="WP_347922743.1">
    <property type="nucleotide sequence ID" value="NZ_CP157199.1"/>
</dbReference>
<keyword evidence="1" id="KW-0732">Signal</keyword>
<feature type="chain" id="PRO_5043358082" evidence="1">
    <location>
        <begin position="25"/>
        <end position="2745"/>
    </location>
</feature>
<dbReference type="NCBIfam" id="TIGR04131">
    <property type="entry name" value="Bac_Flav_CTERM"/>
    <property type="match status" value="1"/>
</dbReference>
<gene>
    <name evidence="2" type="ORF">ABGB03_11660</name>
</gene>
<dbReference type="InterPro" id="IPR025667">
    <property type="entry name" value="SprB_repeat"/>
</dbReference>
<sequence>MKKPTYIKIPYIVLLLLFGLNSFAQTFKPFTPRENLNVKGSMLVIGNTILGQNNQNFNDLTRDNQDISMQYIDIDGDTSTFSSSSADLVLQPQEDGSSTTCYRVAYAGLYWGAVLQSGDRSNINNVKFKLPGSNTYNDITGELIYDATINPIIAEANEPGNTPYASYADVTDLLTDLTDIEGAYTLANITSSLGFNNSTGLSAGWSLVVIYEDPNLHTKSFTTYDGFSHIYNGHQETVPVTGFTTPPAGPIDLQFAYGTLDGDRTKRATKLEINGKEVTTPFRPANKFFGSVIENYNGISHPRNPFSVNTLGYDTGFLEIKNSEPEFIKNGDTSADFRLQVARGQADPIFAFFAAFAVDIIAPDLDLTKIVLDENGVNIDGDNVVLGQTVFYEITYQSVGNDNITQSTITDILPENIIFNPATDIDLSNAGGATLLSYDPITRTIVFSIPDESVEVNDPSFVIRLQVQIVPNCYDLSQACSNEIINQAFATYQGVINSTIIEEEGSYANTECLSDPGPTNFIVDISNCNFEKTEILCGNSVVLTAANGYDSYSWSTSPTGTPVIGTTQSISVTTTGTYYVTNTTSATCLSIEEVFHVITYGNTITNPVIPYADQIVICPNDGKELPNIFLCGANDERIINTGISDAVSIVWEKLDETSCLAVEVEDCANEDATCTWNQVGTGPDYTANTSGQFRLVINYPGGCFSIFYFNVYTNLLEPTVTANDILCTTPGQITVGGVPSGYEFSLDPNGPYQTSNIFIINTPGFYTVYIRQIGVSPNPCIFETPEVYIRARNFNVTSTVLQPFCYGDLGSIILAVNDALPQYYYSIYEGTTLVNSVGPISESDYTFANLNSGNYTVNVSTDDGCFYTEDIEIIEPPLLTVTAALTVPLTCTDGEITIYPEGGTPPYTYYINSTTESQDTPVYTVTDSGVYNITVYDFNSCIATTSITVEQSLPPDFNITTTDILCSDAGNVGEISINVTNPNGNTLEYSIDGGTTFFSSPIFTGLAAGDYDVVVQYTLGTDVCATAPQTVTISAVTAIDGTATLTTPYTCTTNGVITVSGVTGGTPPYMYSIDGFTFQSGNTFTGLTSGTYTITIQDDNNCTFIAVPVTIDVLNPPTDLTFSNTPLSCPSITSDVTITGTTGGTAPLEYQIIAPAVSATPYQTSTIFPGLAPGTYTFQVRDANDCTYSESYTIAPLPPTTVSTVLTKDLDCTASPDAIITGTITGGTAPFTYAVSINGGAYTSLGATGSPFTYIAPTDGTYQFQITDANGCITESGVQTVNAISLPEISSVTSTSNLCNGDLNGSIQVTINPNVGTPPFTINVYTTTTSTDYGTQTSGLPAGNYTITLTDSKSCTDTETITITEPDPILVTYHTVDITCSPSGVSQGSIIIDSVTGGTAPYNYFVTGTNGYSASELNVSGTTSTTFDVVDFGLYQINVVDANGCSILIQDVLVASPPDDLDISVTSTVDCTLGGEAVISIGTTLIGTGPFYFDIYRGFIPPPPPGGTWIPEDSPGSQSATFTGLLPGVTYTFIVYDASTGCSYFETATTSIPTNSTLTADALTANNITCVGSADGNVSFTINSTYGVSTDVNYEIFDSLATTTTGISGSGTVAAGGSLTVNNLGPLPFGTYFVLITETTGPNAGCSVVTVPFNITESAFDLNITATVDKNANCNPNSGVISAIATNGTAPYLYQLTTSATPPLATDPSWASANVFNVDANNYYAHVMDAYGCIRSTSVIVLPNDPEPVIAASVSNQCTVTDGNFEIDVALTTAGIAPYSYSIDGGAFQTLTAPFTISNLASGTHTIEVQDANGCGNLVSVDIEASLELIPEITTMPSCNNDDGQITITGSGGSGTYSYSISPNPASITLAGNVFSGVPSGTYTVTMTDTATLCTEDVEIVVPEATLPTLTTTPTAVTCFGDNTGTFELNVSGYTGAYNYEVFDSGSTSVFGLVSANTSTNPEIVTGLIAGTYTVVITETASPFCSNTTDVIISSPADALTVIATETSNVTCDDDSGTITAIASGGWGTYEYELTGAATIAYSANGTFTNLSAGTYTVNVRDAGGCIASDTVTLDIPPPITSTVTASTTLLSCFGDDNATITANATTGGQGANYTYTLNMLLPTVSTSGPQSSNVFGNLGAGTYQVVVTDGYNCEFISADITINEPTQVEASLVAATTPTCTIDATLTLSASGGTGTYTYSNDVSFSTVLGSFASSTTFSVTPGTYQYYVRDANGCISAVSNEITIDPLPTLDVNLEATDIFINCVGDNTGVIVATAEGGLGSYVYTLQDGSGNDILPAPTQNSPGVFTDLPAGTYQVEVESGDCLATSDIINITEPSSPLVANYTVTDITCSGSNNGMVEITASGGTGIIKYAISPQLNQFFDSPIFEDLAPGVYQAIAQDELGCFVIIDFTINDPIPVSLTIVGGSILPEICDGDLDGEFSVDISGGNLPYSVSLDDINGTYTIGGPTQTQFDFTGLSGGDHIVYVRDALGCESEWNISSPESVLIDPQVEVEFGCVNNAPSNIVTVIVDDSITNLSDLDYSLNGGLYQASNVFVNVSAGTGHYIDVRHTNGCIQRTELFDIPDFNPLVLTLQEGEINQIVAITSGGSEPYQYTLNGEDYGSTDTFIIYETGTYTVTVTDANGCVATAIIEMTYVDVCIPNYFTPNDDGVQDDWGPGCTAQYPNLTFDIFDRYGRVIATLNQGDKWDGKYNGNELPTGDYWYVVKLNDTNDNRHFVGHFTLYR</sequence>
<dbReference type="Gene3D" id="2.60.40.740">
    <property type="match status" value="2"/>
</dbReference>
<feature type="signal peptide" evidence="1">
    <location>
        <begin position="1"/>
        <end position="24"/>
    </location>
</feature>
<dbReference type="Pfam" id="PF13585">
    <property type="entry name" value="CHU_C"/>
    <property type="match status" value="1"/>
</dbReference>
<protein>
    <submittedName>
        <fullName evidence="2">T9SS type B sorting domain-containing protein</fullName>
    </submittedName>
</protein>
<proteinExistence type="predicted"/>
<accession>A0AAU7BQ78</accession>
<evidence type="ECO:0000256" key="1">
    <source>
        <dbReference type="SAM" id="SignalP"/>
    </source>
</evidence>
<dbReference type="Pfam" id="PF13573">
    <property type="entry name" value="SprB"/>
    <property type="match status" value="8"/>
</dbReference>
<evidence type="ECO:0000313" key="2">
    <source>
        <dbReference type="EMBL" id="XBG60512.1"/>
    </source>
</evidence>